<dbReference type="InterPro" id="IPR043519">
    <property type="entry name" value="NT_sf"/>
</dbReference>
<dbReference type="OrthoDB" id="5771139at2"/>
<evidence type="ECO:0000259" key="1">
    <source>
        <dbReference type="Pfam" id="PF18765"/>
    </source>
</evidence>
<dbReference type="RefSeq" id="WP_018947174.1">
    <property type="nucleotide sequence ID" value="NZ_MUZR01000035.1"/>
</dbReference>
<name>A0A1V2ZXB1_9GAMM</name>
<dbReference type="Gene3D" id="3.30.460.10">
    <property type="entry name" value="Beta Polymerase, domain 2"/>
    <property type="match status" value="1"/>
</dbReference>
<keyword evidence="3" id="KW-1185">Reference proteome</keyword>
<dbReference type="STRING" id="252474.B1A74_09005"/>
<accession>A0A1V2ZXB1</accession>
<dbReference type="InterPro" id="IPR052930">
    <property type="entry name" value="TA_antitoxin_MntA"/>
</dbReference>
<evidence type="ECO:0000313" key="3">
    <source>
        <dbReference type="Proteomes" id="UP000189177"/>
    </source>
</evidence>
<organism evidence="2 3">
    <name type="scientific">Thioalkalivibrio halophilus</name>
    <dbReference type="NCBI Taxonomy" id="252474"/>
    <lineage>
        <taxon>Bacteria</taxon>
        <taxon>Pseudomonadati</taxon>
        <taxon>Pseudomonadota</taxon>
        <taxon>Gammaproteobacteria</taxon>
        <taxon>Chromatiales</taxon>
        <taxon>Ectothiorhodospiraceae</taxon>
        <taxon>Thioalkalivibrio</taxon>
    </lineage>
</organism>
<gene>
    <name evidence="2" type="ORF">B1A74_09005</name>
</gene>
<protein>
    <recommendedName>
        <fullName evidence="1">Polymerase beta nucleotidyltransferase domain-containing protein</fullName>
    </recommendedName>
</protein>
<comment type="caution">
    <text evidence="2">The sequence shown here is derived from an EMBL/GenBank/DDBJ whole genome shotgun (WGS) entry which is preliminary data.</text>
</comment>
<dbReference type="InterPro" id="IPR041633">
    <property type="entry name" value="Polbeta"/>
</dbReference>
<dbReference type="Pfam" id="PF18765">
    <property type="entry name" value="Polbeta"/>
    <property type="match status" value="1"/>
</dbReference>
<dbReference type="SUPFAM" id="SSF81301">
    <property type="entry name" value="Nucleotidyltransferase"/>
    <property type="match status" value="1"/>
</dbReference>
<dbReference type="Proteomes" id="UP000189177">
    <property type="component" value="Unassembled WGS sequence"/>
</dbReference>
<feature type="domain" description="Polymerase beta nucleotidyltransferase" evidence="1">
    <location>
        <begin position="14"/>
        <end position="95"/>
    </location>
</feature>
<dbReference type="PANTHER" id="PTHR43852">
    <property type="entry name" value="NUCLEOTIDYLTRANSFERASE"/>
    <property type="match status" value="1"/>
</dbReference>
<evidence type="ECO:0000313" key="2">
    <source>
        <dbReference type="EMBL" id="OOC09757.1"/>
    </source>
</evidence>
<sequence length="128" mass="14468">MLSPEQTSQLEHLAREHGWELLVLFGSTARDGTGRDIDLAVQPAEMPGLMTQGRWQRQLEEILEPCPVDLLVLSEGTSPLTRFEVFRDGVCLYEAQAGRFHAEQDRAFFLHADSVLFQQHRMEGTDAS</sequence>
<dbReference type="EMBL" id="MUZR01000035">
    <property type="protein sequence ID" value="OOC09757.1"/>
    <property type="molecule type" value="Genomic_DNA"/>
</dbReference>
<proteinExistence type="predicted"/>
<dbReference type="AlphaFoldDB" id="A0A1V2ZXB1"/>
<dbReference type="PANTHER" id="PTHR43852:SF3">
    <property type="entry name" value="NUCLEOTIDYLTRANSFERASE"/>
    <property type="match status" value="1"/>
</dbReference>
<dbReference type="CDD" id="cd05403">
    <property type="entry name" value="NT_KNTase_like"/>
    <property type="match status" value="1"/>
</dbReference>
<reference evidence="2 3" key="1">
    <citation type="submission" date="2017-02" db="EMBL/GenBank/DDBJ databases">
        <title>Genomic diversity within the haloalkaliphilic genus Thioalkalivibrio.</title>
        <authorList>
            <person name="Ahn A.-C."/>
            <person name="Meier-Kolthoff J."/>
            <person name="Overmars L."/>
            <person name="Richter M."/>
            <person name="Woyke T."/>
            <person name="Sorokin D.Y."/>
            <person name="Muyzer G."/>
        </authorList>
    </citation>
    <scope>NUCLEOTIDE SEQUENCE [LARGE SCALE GENOMIC DNA]</scope>
    <source>
        <strain evidence="2 3">HL17</strain>
    </source>
</reference>